<accession>A0ABR7F153</accession>
<keyword evidence="5" id="KW-0949">S-adenosyl-L-methionine</keyword>
<organism evidence="7 8">
    <name type="scientific">Eubacterium segne</name>
    <dbReference type="NCBI Taxonomy" id="2763045"/>
    <lineage>
        <taxon>Bacteria</taxon>
        <taxon>Bacillati</taxon>
        <taxon>Bacillota</taxon>
        <taxon>Clostridia</taxon>
        <taxon>Eubacteriales</taxon>
        <taxon>Eubacteriaceae</taxon>
        <taxon>Eubacterium</taxon>
    </lineage>
</organism>
<evidence type="ECO:0000256" key="1">
    <source>
        <dbReference type="ARBA" id="ARBA00006594"/>
    </source>
</evidence>
<evidence type="ECO:0000256" key="5">
    <source>
        <dbReference type="ARBA" id="ARBA00022691"/>
    </source>
</evidence>
<dbReference type="Gene3D" id="1.10.1020.10">
    <property type="entry name" value="Adenine-specific Methyltransferase, Domain 2"/>
    <property type="match status" value="1"/>
</dbReference>
<dbReference type="PANTHER" id="PTHR30481">
    <property type="entry name" value="DNA ADENINE METHYLASE"/>
    <property type="match status" value="1"/>
</dbReference>
<evidence type="ECO:0000313" key="8">
    <source>
        <dbReference type="Proteomes" id="UP000597877"/>
    </source>
</evidence>
<comment type="catalytic activity">
    <reaction evidence="6">
        <text>a 2'-deoxyadenosine in DNA + S-adenosyl-L-methionine = an N(6)-methyl-2'-deoxyadenosine in DNA + S-adenosyl-L-homocysteine + H(+)</text>
        <dbReference type="Rhea" id="RHEA:15197"/>
        <dbReference type="Rhea" id="RHEA-COMP:12418"/>
        <dbReference type="Rhea" id="RHEA-COMP:12419"/>
        <dbReference type="ChEBI" id="CHEBI:15378"/>
        <dbReference type="ChEBI" id="CHEBI:57856"/>
        <dbReference type="ChEBI" id="CHEBI:59789"/>
        <dbReference type="ChEBI" id="CHEBI:90615"/>
        <dbReference type="ChEBI" id="CHEBI:90616"/>
        <dbReference type="EC" id="2.1.1.72"/>
    </reaction>
</comment>
<dbReference type="Gene3D" id="3.40.50.150">
    <property type="entry name" value="Vaccinia Virus protein VP39"/>
    <property type="match status" value="1"/>
</dbReference>
<gene>
    <name evidence="7" type="ORF">H8S00_04895</name>
</gene>
<keyword evidence="3 7" id="KW-0489">Methyltransferase</keyword>
<dbReference type="SUPFAM" id="SSF53335">
    <property type="entry name" value="S-adenosyl-L-methionine-dependent methyltransferases"/>
    <property type="match status" value="1"/>
</dbReference>
<comment type="caution">
    <text evidence="7">The sequence shown here is derived from an EMBL/GenBank/DDBJ whole genome shotgun (WGS) entry which is preliminary data.</text>
</comment>
<proteinExistence type="inferred from homology"/>
<dbReference type="InterPro" id="IPR029063">
    <property type="entry name" value="SAM-dependent_MTases_sf"/>
</dbReference>
<evidence type="ECO:0000256" key="6">
    <source>
        <dbReference type="ARBA" id="ARBA00047942"/>
    </source>
</evidence>
<sequence length="241" mass="28725">MGSKSRIVDNILPIIQERLRDYNIKTYIEPFCGGCNVIDKVQCDIKIASDNHKYLIEMFKNLNQIQNLPEFITKEHYSDVRECFNKKLNTYPDWYIGAVGFLASYNGRFFDGGYAGIVHTKADTERNYYDEAKRNLLEQIPRLQDIQFQCGDYEELYSDRIDCLFYCDIPYKNTKQYGSSKNFDYDRFWNWAEKMSERNIVLVSEHEAPSEWECIWQQEVKRTIDNTKRVKAVEKLFEIRE</sequence>
<protein>
    <recommendedName>
        <fullName evidence="2">site-specific DNA-methyltransferase (adenine-specific)</fullName>
        <ecNumber evidence="2">2.1.1.72</ecNumber>
    </recommendedName>
</protein>
<evidence type="ECO:0000256" key="3">
    <source>
        <dbReference type="ARBA" id="ARBA00022603"/>
    </source>
</evidence>
<keyword evidence="4" id="KW-0808">Transferase</keyword>
<reference evidence="7 8" key="1">
    <citation type="submission" date="2020-08" db="EMBL/GenBank/DDBJ databases">
        <title>Genome public.</title>
        <authorList>
            <person name="Liu C."/>
            <person name="Sun Q."/>
        </authorList>
    </citation>
    <scope>NUCLEOTIDE SEQUENCE [LARGE SCALE GENOMIC DNA]</scope>
    <source>
        <strain evidence="7 8">BX4</strain>
    </source>
</reference>
<dbReference type="EC" id="2.1.1.72" evidence="2"/>
<dbReference type="GO" id="GO:0008168">
    <property type="term" value="F:methyltransferase activity"/>
    <property type="evidence" value="ECO:0007669"/>
    <property type="project" value="UniProtKB-KW"/>
</dbReference>
<dbReference type="Proteomes" id="UP000597877">
    <property type="component" value="Unassembled WGS sequence"/>
</dbReference>
<evidence type="ECO:0000256" key="4">
    <source>
        <dbReference type="ARBA" id="ARBA00022679"/>
    </source>
</evidence>
<evidence type="ECO:0000313" key="7">
    <source>
        <dbReference type="EMBL" id="MBC5667323.1"/>
    </source>
</evidence>
<dbReference type="Pfam" id="PF02086">
    <property type="entry name" value="MethyltransfD12"/>
    <property type="match status" value="1"/>
</dbReference>
<evidence type="ECO:0000256" key="2">
    <source>
        <dbReference type="ARBA" id="ARBA00011900"/>
    </source>
</evidence>
<dbReference type="RefSeq" id="WP_186840108.1">
    <property type="nucleotide sequence ID" value="NZ_JACOOZ010000003.1"/>
</dbReference>
<keyword evidence="8" id="KW-1185">Reference proteome</keyword>
<dbReference type="InterPro" id="IPR023095">
    <property type="entry name" value="Ade_MeTrfase_dom_2"/>
</dbReference>
<comment type="similarity">
    <text evidence="1">Belongs to the N(4)/N(6)-methyltransferase family.</text>
</comment>
<name>A0ABR7F153_9FIRM</name>
<dbReference type="EMBL" id="JACOOZ010000003">
    <property type="protein sequence ID" value="MBC5667323.1"/>
    <property type="molecule type" value="Genomic_DNA"/>
</dbReference>
<dbReference type="InterPro" id="IPR012327">
    <property type="entry name" value="MeTrfase_D12"/>
</dbReference>
<dbReference type="GO" id="GO:0032259">
    <property type="term" value="P:methylation"/>
    <property type="evidence" value="ECO:0007669"/>
    <property type="project" value="UniProtKB-KW"/>
</dbReference>